<dbReference type="InterPro" id="IPR008551">
    <property type="entry name" value="TANGO2"/>
</dbReference>
<comment type="caution">
    <text evidence="1">The sequence shown here is derived from an EMBL/GenBank/DDBJ whole genome shotgun (WGS) entry which is preliminary data.</text>
</comment>
<reference evidence="1" key="1">
    <citation type="submission" date="2020-11" db="EMBL/GenBank/DDBJ databases">
        <authorList>
            <person name="Koelle M."/>
            <person name="Horta M.A.C."/>
            <person name="Nowrousian M."/>
            <person name="Ohm R.A."/>
            <person name="Benz P."/>
            <person name="Pilgard A."/>
        </authorList>
    </citation>
    <scope>NUCLEOTIDE SEQUENCE</scope>
    <source>
        <strain evidence="1">FPRL280</strain>
    </source>
</reference>
<dbReference type="GO" id="GO:0007030">
    <property type="term" value="P:Golgi organization"/>
    <property type="evidence" value="ECO:0007669"/>
    <property type="project" value="TreeGrafter"/>
</dbReference>
<dbReference type="PANTHER" id="PTHR17985">
    <property type="entry name" value="SER/THR-RICH PROTEIN T10 IN DGCR REGION"/>
    <property type="match status" value="1"/>
</dbReference>
<accession>A0A8H7P4E1</accession>
<organism evidence="1 2">
    <name type="scientific">Rhodonia placenta</name>
    <dbReference type="NCBI Taxonomy" id="104341"/>
    <lineage>
        <taxon>Eukaryota</taxon>
        <taxon>Fungi</taxon>
        <taxon>Dikarya</taxon>
        <taxon>Basidiomycota</taxon>
        <taxon>Agaricomycotina</taxon>
        <taxon>Agaricomycetes</taxon>
        <taxon>Polyporales</taxon>
        <taxon>Adustoporiaceae</taxon>
        <taxon>Rhodonia</taxon>
    </lineage>
</organism>
<gene>
    <name evidence="1" type="ORF">IEO21_04111</name>
</gene>
<dbReference type="Proteomes" id="UP000639403">
    <property type="component" value="Unassembled WGS sequence"/>
</dbReference>
<dbReference type="GO" id="GO:0009306">
    <property type="term" value="P:protein secretion"/>
    <property type="evidence" value="ECO:0007669"/>
    <property type="project" value="TreeGrafter"/>
</dbReference>
<name>A0A8H7P4E1_9APHY</name>
<protein>
    <recommendedName>
        <fullName evidence="3">DUF833-domain-containing protein</fullName>
    </recommendedName>
</protein>
<evidence type="ECO:0000313" key="1">
    <source>
        <dbReference type="EMBL" id="KAF9816358.1"/>
    </source>
</evidence>
<dbReference type="Pfam" id="PF05742">
    <property type="entry name" value="TANGO2"/>
    <property type="match status" value="1"/>
</dbReference>
<dbReference type="PANTHER" id="PTHR17985:SF8">
    <property type="entry name" value="TRANSPORT AND GOLGI ORGANIZATION PROTEIN 2 HOMOLOG"/>
    <property type="match status" value="1"/>
</dbReference>
<evidence type="ECO:0000313" key="2">
    <source>
        <dbReference type="Proteomes" id="UP000639403"/>
    </source>
</evidence>
<sequence>MCVAFWSLEHPQYALILCSNRDEYLSRPTAKAHWHSFGGVRDDAAGDGSILSGRDLRAGGTWAGVNRSGRVSLLTNITEPAGKYDSSRGNLTSSFLLPRTPSTFRDEVDSIRAQNVKYAGFNLLLLSPRTRHGASLAYNASFVTNSGGGGTITTRDLSDEERCCGGMSNGIDRQGANDWPKVKHGIQALQEVLDSVTENSNESELLEQLFGLLTWRSKGPIDRSTLRNTIQVEPIALPNPNGSNHTVHEYYGTRLSTVILVRRDGQVLFAERDVWKLSPEGDVAEAKSEDDCMFRFQIDLGDIDKSVDSL</sequence>
<proteinExistence type="predicted"/>
<evidence type="ECO:0008006" key="3">
    <source>
        <dbReference type="Google" id="ProtNLM"/>
    </source>
</evidence>
<dbReference type="GO" id="GO:0005794">
    <property type="term" value="C:Golgi apparatus"/>
    <property type="evidence" value="ECO:0007669"/>
    <property type="project" value="TreeGrafter"/>
</dbReference>
<dbReference type="EMBL" id="JADOXO010000058">
    <property type="protein sequence ID" value="KAF9816358.1"/>
    <property type="molecule type" value="Genomic_DNA"/>
</dbReference>
<reference evidence="1" key="2">
    <citation type="journal article" name="Front. Microbiol.">
        <title>Degradative Capacity of Two Strains of Rhodonia placenta: From Phenotype to Genotype.</title>
        <authorList>
            <person name="Kolle M."/>
            <person name="Horta M.A.C."/>
            <person name="Nowrousian M."/>
            <person name="Ohm R.A."/>
            <person name="Benz J.P."/>
            <person name="Pilgard A."/>
        </authorList>
    </citation>
    <scope>NUCLEOTIDE SEQUENCE</scope>
    <source>
        <strain evidence="1">FPRL280</strain>
    </source>
</reference>
<dbReference type="AlphaFoldDB" id="A0A8H7P4E1"/>